<sequence>MVLVPISALPPSGLQPLMPLWVLRLKGQIYRMAGQLVKVTKCNKDESQ</sequence>
<organism evidence="1">
    <name type="scientific">Arundo donax</name>
    <name type="common">Giant reed</name>
    <name type="synonym">Donax arundinaceus</name>
    <dbReference type="NCBI Taxonomy" id="35708"/>
    <lineage>
        <taxon>Eukaryota</taxon>
        <taxon>Viridiplantae</taxon>
        <taxon>Streptophyta</taxon>
        <taxon>Embryophyta</taxon>
        <taxon>Tracheophyta</taxon>
        <taxon>Spermatophyta</taxon>
        <taxon>Magnoliopsida</taxon>
        <taxon>Liliopsida</taxon>
        <taxon>Poales</taxon>
        <taxon>Poaceae</taxon>
        <taxon>PACMAD clade</taxon>
        <taxon>Arundinoideae</taxon>
        <taxon>Arundineae</taxon>
        <taxon>Arundo</taxon>
    </lineage>
</organism>
<accession>A0A0A8ZAA8</accession>
<reference evidence="1" key="2">
    <citation type="journal article" date="2015" name="Data Brief">
        <title>Shoot transcriptome of the giant reed, Arundo donax.</title>
        <authorList>
            <person name="Barrero R.A."/>
            <person name="Guerrero F.D."/>
            <person name="Moolhuijzen P."/>
            <person name="Goolsby J.A."/>
            <person name="Tidwell J."/>
            <person name="Bellgard S.E."/>
            <person name="Bellgard M.I."/>
        </authorList>
    </citation>
    <scope>NUCLEOTIDE SEQUENCE</scope>
    <source>
        <tissue evidence="1">Shoot tissue taken approximately 20 cm above the soil surface</tissue>
    </source>
</reference>
<evidence type="ECO:0000313" key="1">
    <source>
        <dbReference type="EMBL" id="JAD33635.1"/>
    </source>
</evidence>
<dbReference type="AlphaFoldDB" id="A0A0A8ZAA8"/>
<proteinExistence type="predicted"/>
<dbReference type="EMBL" id="GBRH01264260">
    <property type="protein sequence ID" value="JAD33635.1"/>
    <property type="molecule type" value="Transcribed_RNA"/>
</dbReference>
<reference evidence="1" key="1">
    <citation type="submission" date="2014-09" db="EMBL/GenBank/DDBJ databases">
        <authorList>
            <person name="Magalhaes I.L.F."/>
            <person name="Oliveira U."/>
            <person name="Santos F.R."/>
            <person name="Vidigal T.H.D.A."/>
            <person name="Brescovit A.D."/>
            <person name="Santos A.J."/>
        </authorList>
    </citation>
    <scope>NUCLEOTIDE SEQUENCE</scope>
    <source>
        <tissue evidence="1">Shoot tissue taken approximately 20 cm above the soil surface</tissue>
    </source>
</reference>
<protein>
    <submittedName>
        <fullName evidence="1">Uncharacterized protein</fullName>
    </submittedName>
</protein>
<name>A0A0A8ZAA8_ARUDO</name>